<dbReference type="GO" id="GO:0009143">
    <property type="term" value="P:nucleoside triphosphate catabolic process"/>
    <property type="evidence" value="ECO:0007669"/>
    <property type="project" value="InterPro"/>
</dbReference>
<dbReference type="Gene3D" id="3.90.950.10">
    <property type="match status" value="1"/>
</dbReference>
<dbReference type="GO" id="GO:0047429">
    <property type="term" value="F:nucleoside triphosphate diphosphatase activity"/>
    <property type="evidence" value="ECO:0007669"/>
    <property type="project" value="InterPro"/>
</dbReference>
<protein>
    <recommendedName>
        <fullName evidence="2">Non-canonical purine NTP pyrophosphatase</fullName>
    </recommendedName>
</protein>
<accession>A0A381ZAW9</accession>
<dbReference type="InterPro" id="IPR029001">
    <property type="entry name" value="ITPase-like_fam"/>
</dbReference>
<dbReference type="InterPro" id="IPR002637">
    <property type="entry name" value="RdgB/HAM1"/>
</dbReference>
<gene>
    <name evidence="1" type="ORF">METZ01_LOCUS139193</name>
</gene>
<dbReference type="EMBL" id="UINC01020595">
    <property type="protein sequence ID" value="SVA86339.1"/>
    <property type="molecule type" value="Genomic_DNA"/>
</dbReference>
<evidence type="ECO:0000313" key="1">
    <source>
        <dbReference type="EMBL" id="SVA86339.1"/>
    </source>
</evidence>
<reference evidence="1" key="1">
    <citation type="submission" date="2018-05" db="EMBL/GenBank/DDBJ databases">
        <authorList>
            <person name="Lanie J.A."/>
            <person name="Ng W.-L."/>
            <person name="Kazmierczak K.M."/>
            <person name="Andrzejewski T.M."/>
            <person name="Davidsen T.M."/>
            <person name="Wayne K.J."/>
            <person name="Tettelin H."/>
            <person name="Glass J.I."/>
            <person name="Rusch D."/>
            <person name="Podicherti R."/>
            <person name="Tsui H.-C.T."/>
            <person name="Winkler M.E."/>
        </authorList>
    </citation>
    <scope>NUCLEOTIDE SEQUENCE</scope>
</reference>
<dbReference type="Pfam" id="PF01725">
    <property type="entry name" value="Ham1p_like"/>
    <property type="match status" value="1"/>
</dbReference>
<organism evidence="1">
    <name type="scientific">marine metagenome</name>
    <dbReference type="NCBI Taxonomy" id="408172"/>
    <lineage>
        <taxon>unclassified sequences</taxon>
        <taxon>metagenomes</taxon>
        <taxon>ecological metagenomes</taxon>
    </lineage>
</organism>
<proteinExistence type="predicted"/>
<dbReference type="SUPFAM" id="SSF52972">
    <property type="entry name" value="ITPase-like"/>
    <property type="match status" value="1"/>
</dbReference>
<evidence type="ECO:0008006" key="2">
    <source>
        <dbReference type="Google" id="ProtNLM"/>
    </source>
</evidence>
<dbReference type="AlphaFoldDB" id="A0A381ZAW9"/>
<feature type="non-terminal residue" evidence="1">
    <location>
        <position position="108"/>
    </location>
</feature>
<name>A0A381ZAW9_9ZZZZ</name>
<sequence length="108" mass="11842">MCEDKYRNLTRELLVATRNKGKLDELVNLLQGTPYDLLSLENVNIQHEVEETGDTFEANAILKAEEYGRMAGIVTLADDSGIEVDALDGAPGVLSARYGGEELDDQGR</sequence>